<organism evidence="2 3">
    <name type="scientific">Pleurodeles waltl</name>
    <name type="common">Iberian ribbed newt</name>
    <dbReference type="NCBI Taxonomy" id="8319"/>
    <lineage>
        <taxon>Eukaryota</taxon>
        <taxon>Metazoa</taxon>
        <taxon>Chordata</taxon>
        <taxon>Craniata</taxon>
        <taxon>Vertebrata</taxon>
        <taxon>Euteleostomi</taxon>
        <taxon>Amphibia</taxon>
        <taxon>Batrachia</taxon>
        <taxon>Caudata</taxon>
        <taxon>Salamandroidea</taxon>
        <taxon>Salamandridae</taxon>
        <taxon>Pleurodelinae</taxon>
        <taxon>Pleurodeles</taxon>
    </lineage>
</organism>
<comment type="caution">
    <text evidence="2">The sequence shown here is derived from an EMBL/GenBank/DDBJ whole genome shotgun (WGS) entry which is preliminary data.</text>
</comment>
<dbReference type="EMBL" id="JANPWB010000003">
    <property type="protein sequence ID" value="KAJ1198866.1"/>
    <property type="molecule type" value="Genomic_DNA"/>
</dbReference>
<feature type="compositionally biased region" description="Basic and acidic residues" evidence="1">
    <location>
        <begin position="37"/>
        <end position="62"/>
    </location>
</feature>
<evidence type="ECO:0000256" key="1">
    <source>
        <dbReference type="SAM" id="MobiDB-lite"/>
    </source>
</evidence>
<reference evidence="2" key="1">
    <citation type="journal article" date="2022" name="bioRxiv">
        <title>Sequencing and chromosome-scale assembly of the giantPleurodeles waltlgenome.</title>
        <authorList>
            <person name="Brown T."/>
            <person name="Elewa A."/>
            <person name="Iarovenko S."/>
            <person name="Subramanian E."/>
            <person name="Araus A.J."/>
            <person name="Petzold A."/>
            <person name="Susuki M."/>
            <person name="Suzuki K.-i.T."/>
            <person name="Hayashi T."/>
            <person name="Toyoda A."/>
            <person name="Oliveira C."/>
            <person name="Osipova E."/>
            <person name="Leigh N.D."/>
            <person name="Simon A."/>
            <person name="Yun M.H."/>
        </authorList>
    </citation>
    <scope>NUCLEOTIDE SEQUENCE</scope>
    <source>
        <strain evidence="2">20211129_DDA</strain>
        <tissue evidence="2">Liver</tissue>
    </source>
</reference>
<dbReference type="AlphaFoldDB" id="A0AAV7VEK2"/>
<evidence type="ECO:0000313" key="3">
    <source>
        <dbReference type="Proteomes" id="UP001066276"/>
    </source>
</evidence>
<accession>A0AAV7VEK2</accession>
<proteinExistence type="predicted"/>
<sequence length="74" mass="8085">MKERGARDQLKNTSGYDITTVIPNYKKAGNLLTSRPIRIEGSRDVRGRPETQKESGAGRRDSAVLSPAPRGPCC</sequence>
<keyword evidence="3" id="KW-1185">Reference proteome</keyword>
<dbReference type="Proteomes" id="UP001066276">
    <property type="component" value="Chromosome 2_1"/>
</dbReference>
<gene>
    <name evidence="2" type="ORF">NDU88_002705</name>
</gene>
<evidence type="ECO:0000313" key="2">
    <source>
        <dbReference type="EMBL" id="KAJ1198866.1"/>
    </source>
</evidence>
<name>A0AAV7VEK2_PLEWA</name>
<protein>
    <submittedName>
        <fullName evidence="2">Uncharacterized protein</fullName>
    </submittedName>
</protein>
<feature type="region of interest" description="Disordered" evidence="1">
    <location>
        <begin position="36"/>
        <end position="74"/>
    </location>
</feature>